<proteinExistence type="predicted"/>
<evidence type="ECO:0000313" key="1">
    <source>
        <dbReference type="EMBL" id="VAW66719.1"/>
    </source>
</evidence>
<dbReference type="AlphaFoldDB" id="A0A3B0XXS1"/>
<dbReference type="EMBL" id="UOFG01000283">
    <property type="protein sequence ID" value="VAW66719.1"/>
    <property type="molecule type" value="Genomic_DNA"/>
</dbReference>
<accession>A0A3B0XXS1</accession>
<organism evidence="1">
    <name type="scientific">hydrothermal vent metagenome</name>
    <dbReference type="NCBI Taxonomy" id="652676"/>
    <lineage>
        <taxon>unclassified sequences</taxon>
        <taxon>metagenomes</taxon>
        <taxon>ecological metagenomes</taxon>
    </lineage>
</organism>
<feature type="non-terminal residue" evidence="1">
    <location>
        <position position="1"/>
    </location>
</feature>
<sequence>EDVFVTMKAEKGTSKLDQLSDFVDGVTEFPSTLIGNEGVSGLADVLNDKTVKTNTGGGPDASDRAKQHASNMGIVGDSITGVTGLIGLVKGFKDLGDPEARAADLFETAMKIEQGAMKTGESVSKLVHTAKNSSTPTTASKLGSTFEGYGAAFGAIHEGFVGMRKLVKLVNERQDYSSSEKAAKSAEVGAHVLESAKNIVLSVKSFIELVNGAASGGLMSAVPGLGIAVSAAKLIMDGYYLAKSNTNRKLMNERRKAIQGNTDMGDASEFYRKTDAEIANRKEVIKDDQKRVDDPKTGSKDKTRLKKRIKKLNDEIIALQSEESDDGLSRDNVSEYTMATELRDANTKRVKRQSVHIGAEFTKIAGEIAILTGVGALGGVITKGAATAMDSSLPAVRAAKQAGRDRAARKIVKEKMKKSKFDHTRSTAAKADFRLKQVQNMIRMIVDLDYRKLDAKSSEVKVVKDYLQVSGVDTKKLFKKNGDPQTQIKMLLDAIQTREF</sequence>
<reference evidence="1" key="1">
    <citation type="submission" date="2018-06" db="EMBL/GenBank/DDBJ databases">
        <authorList>
            <person name="Zhirakovskaya E."/>
        </authorList>
    </citation>
    <scope>NUCLEOTIDE SEQUENCE</scope>
</reference>
<gene>
    <name evidence="1" type="ORF">MNBD_GAMMA11-867</name>
</gene>
<name>A0A3B0XXS1_9ZZZZ</name>
<protein>
    <submittedName>
        <fullName evidence="1">Uncharacterized protein</fullName>
    </submittedName>
</protein>